<accession>A0ABM3YB92</accession>
<keyword evidence="3" id="KW-1133">Transmembrane helix</keyword>
<dbReference type="CDD" id="cd00096">
    <property type="entry name" value="Ig"/>
    <property type="match status" value="2"/>
</dbReference>
<dbReference type="InterPro" id="IPR007110">
    <property type="entry name" value="Ig-like_dom"/>
</dbReference>
<feature type="domain" description="Ig-like" evidence="4">
    <location>
        <begin position="278"/>
        <end position="369"/>
    </location>
</feature>
<dbReference type="InterPro" id="IPR036179">
    <property type="entry name" value="Ig-like_dom_sf"/>
</dbReference>
<dbReference type="InterPro" id="IPR013783">
    <property type="entry name" value="Ig-like_fold"/>
</dbReference>
<feature type="domain" description="Ig-like" evidence="4">
    <location>
        <begin position="186"/>
        <end position="264"/>
    </location>
</feature>
<feature type="domain" description="Ig-like" evidence="4">
    <location>
        <begin position="13"/>
        <end position="89"/>
    </location>
</feature>
<feature type="transmembrane region" description="Helical" evidence="3">
    <location>
        <begin position="379"/>
        <end position="403"/>
    </location>
</feature>
<dbReference type="RefSeq" id="XP_060058335.1">
    <property type="nucleotide sequence ID" value="XM_060202352.1"/>
</dbReference>
<dbReference type="SMART" id="SM00408">
    <property type="entry name" value="IGc2"/>
    <property type="match status" value="6"/>
</dbReference>
<evidence type="ECO:0000313" key="6">
    <source>
        <dbReference type="RefSeq" id="XP_060058335.1"/>
    </source>
</evidence>
<evidence type="ECO:0000259" key="4">
    <source>
        <dbReference type="PROSITE" id="PS50835"/>
    </source>
</evidence>
<dbReference type="InterPro" id="IPR050488">
    <property type="entry name" value="Ig_Fc_receptor"/>
</dbReference>
<dbReference type="SMART" id="SM00409">
    <property type="entry name" value="IG"/>
    <property type="match status" value="7"/>
</dbReference>
<dbReference type="GeneID" id="103127294"/>
<feature type="domain" description="Ig-like" evidence="4">
    <location>
        <begin position="94"/>
        <end position="160"/>
    </location>
</feature>
<dbReference type="Gene3D" id="2.60.40.10">
    <property type="entry name" value="Immunoglobulins"/>
    <property type="match status" value="8"/>
</dbReference>
<dbReference type="Pfam" id="PF13895">
    <property type="entry name" value="Ig_2"/>
    <property type="match status" value="4"/>
</dbReference>
<proteinExistence type="predicted"/>
<name>A0ABM3YB92_ERIEU</name>
<feature type="domain" description="Ig-like" evidence="4">
    <location>
        <begin position="748"/>
        <end position="831"/>
    </location>
</feature>
<reference evidence="6" key="1">
    <citation type="submission" date="2025-08" db="UniProtKB">
        <authorList>
            <consortium name="RefSeq"/>
        </authorList>
    </citation>
    <scope>IDENTIFICATION</scope>
</reference>
<keyword evidence="3" id="KW-0472">Membrane</keyword>
<dbReference type="Proteomes" id="UP001652624">
    <property type="component" value="Chromosome 11"/>
</dbReference>
<keyword evidence="3" id="KW-0812">Transmembrane</keyword>
<keyword evidence="1" id="KW-0732">Signal</keyword>
<evidence type="ECO:0000256" key="3">
    <source>
        <dbReference type="SAM" id="Phobius"/>
    </source>
</evidence>
<dbReference type="PANTHER" id="PTHR11481">
    <property type="entry name" value="IMMUNOGLOBULIN FC RECEPTOR"/>
    <property type="match status" value="1"/>
</dbReference>
<dbReference type="PROSITE" id="PS50835">
    <property type="entry name" value="IG_LIKE"/>
    <property type="match status" value="7"/>
</dbReference>
<feature type="domain" description="Ig-like" evidence="4">
    <location>
        <begin position="651"/>
        <end position="742"/>
    </location>
</feature>
<organism evidence="5 6">
    <name type="scientific">Erinaceus europaeus</name>
    <name type="common">Western European hedgehog</name>
    <dbReference type="NCBI Taxonomy" id="9365"/>
    <lineage>
        <taxon>Eukaryota</taxon>
        <taxon>Metazoa</taxon>
        <taxon>Chordata</taxon>
        <taxon>Craniata</taxon>
        <taxon>Vertebrata</taxon>
        <taxon>Euteleostomi</taxon>
        <taxon>Mammalia</taxon>
        <taxon>Eutheria</taxon>
        <taxon>Laurasiatheria</taxon>
        <taxon>Eulipotyphla</taxon>
        <taxon>Erinaceidae</taxon>
        <taxon>Erinaceinae</taxon>
        <taxon>Erinaceus</taxon>
    </lineage>
</organism>
<sequence>MVYQEDKVIAMIPRSVISLHPPWTTVFQGEKVNLLCNEFNLNAAEKTIWFHWYLGKEIQRETTGNTLKVYDSGEYRCQTPGSLPSNYVNLHFSPGLFILQAPQAVFEGDMMSLRCQKRRGKEKLTAVQYIWNKKVIFSSNKSLDLVIPQASLNHSGSYQCIGTLDKTLKYRSNKNVIHIKELFPRPQLKATNPQPMEGSSVTLSCETQLPRERQGTPLHFIFFRDDRVILSNWSRSPEFQITGIWREDSGVYWCIAAMETGSVRKHSLPLQMHVQRVPVSGVVLQIQPPGGQALEGQPLVLVCSVVEGTGCTTFSWHRAGIHQILGRKSERSQRAELEIPIVGESHTGGYYCTTDNGQGPIQSKVLNITVRGTPWKGGFIPAGTSLGLLIFLLLALALLFYCWHQRKSGNGFLGEISRIPPSPVYEEPPHHVCLDPVGLKLLYGNVNPNGEDLAYSEVQIVQLRDEREGRSTPPEEACFTSTVVNFGTSLEDLHPSVVYSEVKTQPPDGSSGKSFVLELFPPPVVTISPAQPTEGSPMILRCETSLPPWKSHVQLLFCFFKNKWNMKSEWSSSPEIQIIAVWSKSPLYYWCEAHREAFSISKMSQKYYIQVQRIFATVEINTRLDLKLVSEGQSSSVQSVEAQSLSTTTVPVSISVFTLRTPGAQTLEGSVVTLDCQVQKGSLPIHYQFFQEGILLKNLEVSWSRISTFSFPVTAEHSGSYYCSADNGLGSQLSKAWHLSITVPVTTPILMVRTPRTQTLEGDVVTLNCQTQRGLPPIHYHFYHEGVTLWSTSILSGEGATFTFSLTTEHSGNYYCTANNGFGIQHSETVSLSVAVPVSQPALTFRAPGSQDVVGDRVELHCEAQRGSPPILYWFYHENVTLGSSSAPSGGGVSIKVSLTAEHSGNYSCKAENSVGTQHSDRIILSVTGDVIYTEICKGPVKNKHAVTLGPDWSPGSLSFISTDPELYTGSTVAIDQQADLGVGYTDLSFWGIIPL</sequence>
<evidence type="ECO:0000256" key="2">
    <source>
        <dbReference type="ARBA" id="ARBA00023157"/>
    </source>
</evidence>
<dbReference type="Pfam" id="PF13927">
    <property type="entry name" value="Ig_3"/>
    <property type="match status" value="1"/>
</dbReference>
<gene>
    <name evidence="6" type="primary">LOC103127294</name>
</gene>
<dbReference type="InterPro" id="IPR003599">
    <property type="entry name" value="Ig_sub"/>
</dbReference>
<feature type="domain" description="Ig-like" evidence="4">
    <location>
        <begin position="841"/>
        <end position="926"/>
    </location>
</feature>
<dbReference type="PANTHER" id="PTHR11481:SF64">
    <property type="entry name" value="FC RECEPTOR-LIKE PROTEIN 4"/>
    <property type="match status" value="1"/>
</dbReference>
<protein>
    <submittedName>
        <fullName evidence="6">Titin-like</fullName>
    </submittedName>
</protein>
<evidence type="ECO:0000256" key="1">
    <source>
        <dbReference type="ARBA" id="ARBA00022729"/>
    </source>
</evidence>
<dbReference type="SUPFAM" id="SSF48726">
    <property type="entry name" value="Immunoglobulin"/>
    <property type="match status" value="8"/>
</dbReference>
<keyword evidence="2" id="KW-1015">Disulfide bond</keyword>
<keyword evidence="5" id="KW-1185">Reference proteome</keyword>
<dbReference type="InterPro" id="IPR003598">
    <property type="entry name" value="Ig_sub2"/>
</dbReference>
<evidence type="ECO:0000313" key="5">
    <source>
        <dbReference type="Proteomes" id="UP001652624"/>
    </source>
</evidence>